<comment type="caution">
    <text evidence="2">The sequence shown here is derived from an EMBL/GenBank/DDBJ whole genome shotgun (WGS) entry which is preliminary data.</text>
</comment>
<protein>
    <recommendedName>
        <fullName evidence="1">GmrSD restriction endonucleases N-terminal domain-containing protein</fullName>
    </recommendedName>
</protein>
<dbReference type="STRING" id="545697.HMPREF0216_02229"/>
<dbReference type="eggNOG" id="COG1479">
    <property type="taxonomic scope" value="Bacteria"/>
</dbReference>
<name>L1QET4_9CLOT</name>
<dbReference type="OrthoDB" id="9770340at2"/>
<dbReference type="RefSeq" id="WP_005213990.1">
    <property type="nucleotide sequence ID" value="NZ_KB291650.1"/>
</dbReference>
<accession>L1QET4</accession>
<dbReference type="InterPro" id="IPR004919">
    <property type="entry name" value="GmrSD_N"/>
</dbReference>
<dbReference type="HOGENOM" id="CLU_718922_0_0_9"/>
<evidence type="ECO:0000259" key="1">
    <source>
        <dbReference type="Pfam" id="PF03235"/>
    </source>
</evidence>
<evidence type="ECO:0000313" key="2">
    <source>
        <dbReference type="EMBL" id="EKY26190.1"/>
    </source>
</evidence>
<dbReference type="PANTHER" id="PTHR39639:SF1">
    <property type="entry name" value="DUF262 DOMAIN-CONTAINING PROTEIN"/>
    <property type="match status" value="1"/>
</dbReference>
<dbReference type="PATRIC" id="fig|545697.3.peg.2191"/>
<keyword evidence="3" id="KW-1185">Reference proteome</keyword>
<gene>
    <name evidence="2" type="ORF">HMPREF0216_02229</name>
</gene>
<dbReference type="Pfam" id="PF03235">
    <property type="entry name" value="GmrSD_N"/>
    <property type="match status" value="1"/>
</dbReference>
<proteinExistence type="predicted"/>
<sequence>MALIIPEDAVKQVKSKKMSNADWSVKSNTSTYNLSSIKELIEKGEKGEAGGIKLKPFYQRDYKFNEEDESLLMESILLGIPIPTIYTASNSRSNIHYFNVIDGQHRLRAVYRFLCGKYRLKGLEHLQEYNNMKFEDLPTEIKNELNFQKTLVIENIHVQNNPELEWEIFKRYNRGGNPLTGQEMRGIVFASEFDSWVQKYLEEIRNESLVKNVMNISNSRFQNKTIHEEFYVFLGLYEYGVNDDFYSSSNYADKFMEEVSMLDYSTSQSAINLAKTTFEDFLNMLDCVYCKRGIQYPLSKEIYKNVDKKNYKCQVSILMILTIVYKYIQSSGIDYRIDKYSNIIFNAIKTGFTKGDFEKTNASTTRPTIIRSTSNLIVEIIKKEISL</sequence>
<feature type="domain" description="GmrSD restriction endonucleases N-terminal" evidence="1">
    <location>
        <begin position="37"/>
        <end position="185"/>
    </location>
</feature>
<organism evidence="2 3">
    <name type="scientific">Clostridium celatum DSM 1785</name>
    <dbReference type="NCBI Taxonomy" id="545697"/>
    <lineage>
        <taxon>Bacteria</taxon>
        <taxon>Bacillati</taxon>
        <taxon>Bacillota</taxon>
        <taxon>Clostridia</taxon>
        <taxon>Eubacteriales</taxon>
        <taxon>Clostridiaceae</taxon>
        <taxon>Clostridium</taxon>
    </lineage>
</organism>
<reference evidence="2 3" key="1">
    <citation type="submission" date="2012-05" db="EMBL/GenBank/DDBJ databases">
        <authorList>
            <person name="Weinstock G."/>
            <person name="Sodergren E."/>
            <person name="Lobos E.A."/>
            <person name="Fulton L."/>
            <person name="Fulton R."/>
            <person name="Courtney L."/>
            <person name="Fronick C."/>
            <person name="O'Laughlin M."/>
            <person name="Godfrey J."/>
            <person name="Wilson R.M."/>
            <person name="Miner T."/>
            <person name="Farmer C."/>
            <person name="Delehaunty K."/>
            <person name="Cordes M."/>
            <person name="Minx P."/>
            <person name="Tomlinson C."/>
            <person name="Chen J."/>
            <person name="Wollam A."/>
            <person name="Pepin K.H."/>
            <person name="Bhonagiri V."/>
            <person name="Zhang X."/>
            <person name="Suruliraj S."/>
            <person name="Warren W."/>
            <person name="Mitreva M."/>
            <person name="Mardis E.R."/>
            <person name="Wilson R.K."/>
        </authorList>
    </citation>
    <scope>NUCLEOTIDE SEQUENCE [LARGE SCALE GENOMIC DNA]</scope>
    <source>
        <strain evidence="2 3">DSM 1785</strain>
    </source>
</reference>
<dbReference type="PANTHER" id="PTHR39639">
    <property type="entry name" value="CHROMOSOME 16, WHOLE GENOME SHOTGUN SEQUENCE"/>
    <property type="match status" value="1"/>
</dbReference>
<dbReference type="AlphaFoldDB" id="L1QET4"/>
<evidence type="ECO:0000313" key="3">
    <source>
        <dbReference type="Proteomes" id="UP000010420"/>
    </source>
</evidence>
<dbReference type="EMBL" id="AMEZ01000059">
    <property type="protein sequence ID" value="EKY26190.1"/>
    <property type="molecule type" value="Genomic_DNA"/>
</dbReference>
<dbReference type="Proteomes" id="UP000010420">
    <property type="component" value="Unassembled WGS sequence"/>
</dbReference>